<sequence>MKRSLALLLASAVSAACTVATCGASAAQQQNSTAAEGLAGLNFDANRYESQSLDVDGRTIAVRAYENVVYVARPVDTAYQVMNIYVPEAYFQGRLIGAFSAQTAPIFFPNQVGGYMPAKPGTPAGRGDPPDAGTAPAGSGGSAAGGSRPSAIAVALSRGYVVASPGARGRTTRNADGLYTGKAPAAIVDLKAAVRYLRYNDAHMPGNAEKIISNGTSAGGALSALLGASGNSADYESYLQVLGAAPERDDIFAVSAYCPITNLEHADSAYEWLFNGVNDYKKIEMSMLDYNVQRKEVAGTLTEAQIDVSGALKAQFPDYLNSLLLQGPQGQPLRLDNAGNGSFRDYIKSLVIASAQAALDEGSDLSGLDWLTVRDGKVSDLDFDRYVRYAGRMKLPPAFDALDLSSGENQLFGTQAIDKRHFTAFARQRSSVADAGLADAAQIKMMNAMSYIGAPDAATSRYWRIRHGTKDRDTSLAVPTILATTLLNKGYDIDFALPWDRPHSGDYDLDALFSWMDRITAAQ</sequence>
<feature type="chain" id="PRO_5015445064" evidence="2">
    <location>
        <begin position="27"/>
        <end position="523"/>
    </location>
</feature>
<name>A0A2U1UFB1_9GAMM</name>
<protein>
    <submittedName>
        <fullName evidence="4">Alpha/beta hydrolase</fullName>
    </submittedName>
</protein>
<dbReference type="SUPFAM" id="SSF53474">
    <property type="entry name" value="alpha/beta-Hydrolases"/>
    <property type="match status" value="1"/>
</dbReference>
<proteinExistence type="predicted"/>
<evidence type="ECO:0000313" key="5">
    <source>
        <dbReference type="EMBL" id="QCR05193.1"/>
    </source>
</evidence>
<reference evidence="5 7" key="2">
    <citation type="submission" date="2018-11" db="EMBL/GenBank/DDBJ databases">
        <title>Genome sequences of Brenneria nigrifluens and Brenneria rubrifaciens.</title>
        <authorList>
            <person name="Poret-Peterson A.T."/>
            <person name="McClean A.E."/>
            <person name="Kluepfel D.A."/>
        </authorList>
    </citation>
    <scope>NUCLEOTIDE SEQUENCE [LARGE SCALE GENOMIC DNA]</scope>
    <source>
        <strain evidence="5 7">ATCC 13028</strain>
    </source>
</reference>
<dbReference type="AlphaFoldDB" id="A0A2U1UFB1"/>
<dbReference type="InterPro" id="IPR029058">
    <property type="entry name" value="AB_hydrolase_fold"/>
</dbReference>
<keyword evidence="7" id="KW-1185">Reference proteome</keyword>
<dbReference type="NCBIfam" id="NF041556">
    <property type="entry name" value="tannase_B"/>
    <property type="match status" value="1"/>
</dbReference>
<evidence type="ECO:0000256" key="1">
    <source>
        <dbReference type="SAM" id="MobiDB-lite"/>
    </source>
</evidence>
<dbReference type="GO" id="GO:0016787">
    <property type="term" value="F:hydrolase activity"/>
    <property type="evidence" value="ECO:0007669"/>
    <property type="project" value="UniProtKB-KW"/>
</dbReference>
<evidence type="ECO:0000313" key="4">
    <source>
        <dbReference type="EMBL" id="PWC20351.1"/>
    </source>
</evidence>
<evidence type="ECO:0000256" key="2">
    <source>
        <dbReference type="SAM" id="SignalP"/>
    </source>
</evidence>
<dbReference type="Proteomes" id="UP000303847">
    <property type="component" value="Chromosome"/>
</dbReference>
<evidence type="ECO:0000313" key="6">
    <source>
        <dbReference type="Proteomes" id="UP000295985"/>
    </source>
</evidence>
<dbReference type="EMBL" id="CP034036">
    <property type="protein sequence ID" value="QCR05193.1"/>
    <property type="molecule type" value="Genomic_DNA"/>
</dbReference>
<feature type="signal peptide" evidence="2">
    <location>
        <begin position="1"/>
        <end position="26"/>
    </location>
</feature>
<dbReference type="EMBL" id="QDKK01000048">
    <property type="protein sequence ID" value="PWC20351.1"/>
    <property type="molecule type" value="Genomic_DNA"/>
</dbReference>
<accession>A0A2U1UFB1</accession>
<keyword evidence="2" id="KW-0732">Signal</keyword>
<dbReference type="Gene3D" id="3.40.50.1820">
    <property type="entry name" value="alpha/beta hydrolase"/>
    <property type="match status" value="1"/>
</dbReference>
<evidence type="ECO:0000259" key="3">
    <source>
        <dbReference type="Pfam" id="PF20434"/>
    </source>
</evidence>
<dbReference type="Proteomes" id="UP000295985">
    <property type="component" value="Unassembled WGS sequence"/>
</dbReference>
<reference evidence="4 6" key="1">
    <citation type="submission" date="2018-04" db="EMBL/GenBank/DDBJ databases">
        <title>Brenneria corticis sp.nov.</title>
        <authorList>
            <person name="Li Y."/>
        </authorList>
    </citation>
    <scope>NUCLEOTIDE SEQUENCE [LARGE SCALE GENOMIC DNA]</scope>
    <source>
        <strain evidence="4 6">LMG 2694</strain>
    </source>
</reference>
<organism evidence="4 6">
    <name type="scientific">Brenneria nigrifluens DSM 30175 = ATCC 13028</name>
    <dbReference type="NCBI Taxonomy" id="1121120"/>
    <lineage>
        <taxon>Bacteria</taxon>
        <taxon>Pseudomonadati</taxon>
        <taxon>Pseudomonadota</taxon>
        <taxon>Gammaproteobacteria</taxon>
        <taxon>Enterobacterales</taxon>
        <taxon>Pectobacteriaceae</taxon>
        <taxon>Brenneria</taxon>
    </lineage>
</organism>
<keyword evidence="4" id="KW-0378">Hydrolase</keyword>
<dbReference type="InterPro" id="IPR048124">
    <property type="entry name" value="Tannase_B"/>
</dbReference>
<feature type="domain" description="BD-FAE-like" evidence="3">
    <location>
        <begin position="152"/>
        <end position="294"/>
    </location>
</feature>
<dbReference type="Pfam" id="PF20434">
    <property type="entry name" value="BD-FAE"/>
    <property type="match status" value="1"/>
</dbReference>
<feature type="region of interest" description="Disordered" evidence="1">
    <location>
        <begin position="118"/>
        <end position="146"/>
    </location>
</feature>
<dbReference type="PROSITE" id="PS51257">
    <property type="entry name" value="PROKAR_LIPOPROTEIN"/>
    <property type="match status" value="1"/>
</dbReference>
<dbReference type="OrthoDB" id="923957at2"/>
<dbReference type="InterPro" id="IPR049492">
    <property type="entry name" value="BD-FAE-like_dom"/>
</dbReference>
<evidence type="ECO:0000313" key="7">
    <source>
        <dbReference type="Proteomes" id="UP000303847"/>
    </source>
</evidence>
<feature type="compositionally biased region" description="Low complexity" evidence="1">
    <location>
        <begin position="121"/>
        <end position="137"/>
    </location>
</feature>
<dbReference type="RefSeq" id="WP_009113461.1">
    <property type="nucleotide sequence ID" value="NZ_CP034036.1"/>
</dbReference>
<gene>
    <name evidence="4" type="ORF">DDT54_21165</name>
    <name evidence="5" type="ORF">EH206_13965</name>
</gene>